<dbReference type="Gene3D" id="3.40.50.620">
    <property type="entry name" value="HUPs"/>
    <property type="match status" value="1"/>
</dbReference>
<reference evidence="5 6" key="1">
    <citation type="submission" date="2016-11" db="EMBL/GenBank/DDBJ databases">
        <authorList>
            <person name="Manzoor S."/>
        </authorList>
    </citation>
    <scope>NUCLEOTIDE SEQUENCE [LARGE SCALE GENOMIC DNA]</scope>
    <source>
        <strain evidence="5">Clostridium ultunense strain Esp</strain>
    </source>
</reference>
<dbReference type="Proteomes" id="UP000245423">
    <property type="component" value="Chromosome 1"/>
</dbReference>
<accession>A0A1M4PPY0</accession>
<dbReference type="GO" id="GO:0016747">
    <property type="term" value="F:acyltransferase activity, transferring groups other than amino-acyl groups"/>
    <property type="evidence" value="ECO:0007669"/>
    <property type="project" value="InterPro"/>
</dbReference>
<dbReference type="GO" id="GO:0005524">
    <property type="term" value="F:ATP binding"/>
    <property type="evidence" value="ECO:0007669"/>
    <property type="project" value="UniProtKB-UniRule"/>
</dbReference>
<dbReference type="Pfam" id="PF00583">
    <property type="entry name" value="Acetyltransf_1"/>
    <property type="match status" value="1"/>
</dbReference>
<dbReference type="PIRSF" id="PIRSF005751">
    <property type="entry name" value="Acet_citr_lig"/>
    <property type="match status" value="1"/>
</dbReference>
<keyword evidence="6" id="KW-1185">Reference proteome</keyword>
<dbReference type="RefSeq" id="WP_025641579.1">
    <property type="nucleotide sequence ID" value="NZ_LT669839.1"/>
</dbReference>
<dbReference type="NCBIfam" id="TIGR00124">
    <property type="entry name" value="cit_ly_ligase"/>
    <property type="match status" value="1"/>
</dbReference>
<dbReference type="Gene3D" id="3.40.630.30">
    <property type="match status" value="1"/>
</dbReference>
<dbReference type="EC" id="6.2.1.22" evidence="3"/>
<evidence type="ECO:0000256" key="3">
    <source>
        <dbReference type="PIRNR" id="PIRNR005751"/>
    </source>
</evidence>
<dbReference type="PROSITE" id="PS51186">
    <property type="entry name" value="GNAT"/>
    <property type="match status" value="1"/>
</dbReference>
<sequence length="344" mass="39568">MSLIIEKIDLEDKERLQVEQFLSEFNLSLDRDVEETIVAKMDGKMVGTCSYAGKVIKSFAVKKELQGEGIAGKLISQIRNIMFDKGIFHTFIFTKPENKYIFRELGYLEVFSTRDVTLLESSSNNLSRYIETIKRENSFGDEEKAAIVMNCNPFTLGHRYLIERSALENERVIVFIVQEDKSAFPFDVRYKLVKEGIKDLCNVHVVPGGDYIISSNTFPSYFIKEEEDKDRAYKQLDAGIFSKHIAKAFNIKRRYLGTEPYCSVTNGYNQVLAEILPEYGIEVRIVDRLIIDGKVVSASMVRKNIKEDNWKEIKKLVPEITYSFLLSSQSKEIIEKIKGSESRH</sequence>
<evidence type="ECO:0000313" key="5">
    <source>
        <dbReference type="EMBL" id="SHD77537.1"/>
    </source>
</evidence>
<keyword evidence="5" id="KW-0456">Lyase</keyword>
<dbReference type="SUPFAM" id="SSF52374">
    <property type="entry name" value="Nucleotidylyl transferase"/>
    <property type="match status" value="1"/>
</dbReference>
<dbReference type="InterPro" id="IPR014729">
    <property type="entry name" value="Rossmann-like_a/b/a_fold"/>
</dbReference>
<dbReference type="SUPFAM" id="SSF55729">
    <property type="entry name" value="Acyl-CoA N-acyltransferases (Nat)"/>
    <property type="match status" value="1"/>
</dbReference>
<dbReference type="Pfam" id="PF08218">
    <property type="entry name" value="Citrate_ly_lig"/>
    <property type="match status" value="1"/>
</dbReference>
<dbReference type="InterPro" id="IPR016181">
    <property type="entry name" value="Acyl_CoA_acyltransferase"/>
</dbReference>
<comment type="catalytic activity">
    <reaction evidence="3">
        <text>holo-[citrate lyase ACP] + acetate + ATP = acetyl-[citrate lyase ACP] + AMP + diphosphate</text>
        <dbReference type="Rhea" id="RHEA:23788"/>
        <dbReference type="Rhea" id="RHEA-COMP:10158"/>
        <dbReference type="Rhea" id="RHEA-COMP:13710"/>
        <dbReference type="ChEBI" id="CHEBI:30089"/>
        <dbReference type="ChEBI" id="CHEBI:30616"/>
        <dbReference type="ChEBI" id="CHEBI:33019"/>
        <dbReference type="ChEBI" id="CHEBI:82683"/>
        <dbReference type="ChEBI" id="CHEBI:137976"/>
        <dbReference type="ChEBI" id="CHEBI:456215"/>
        <dbReference type="EC" id="6.2.1.22"/>
    </reaction>
</comment>
<keyword evidence="3 5" id="KW-0436">Ligase</keyword>
<evidence type="ECO:0000256" key="1">
    <source>
        <dbReference type="ARBA" id="ARBA00022741"/>
    </source>
</evidence>
<keyword evidence="2 3" id="KW-0067">ATP-binding</keyword>
<dbReference type="InterPro" id="IPR000182">
    <property type="entry name" value="GNAT_dom"/>
</dbReference>
<name>A0A1M4PPY0_9FIRM</name>
<dbReference type="GO" id="GO:0008771">
    <property type="term" value="F:[citrate (pro-3S)-lyase] ligase activity"/>
    <property type="evidence" value="ECO:0007669"/>
    <property type="project" value="UniProtKB-EC"/>
</dbReference>
<evidence type="ECO:0000256" key="2">
    <source>
        <dbReference type="ARBA" id="ARBA00022840"/>
    </source>
</evidence>
<dbReference type="InterPro" id="IPR005216">
    <property type="entry name" value="Citrate_lyase_ligase"/>
</dbReference>
<proteinExistence type="predicted"/>
<dbReference type="OrthoDB" id="9779753at2"/>
<evidence type="ECO:0000313" key="6">
    <source>
        <dbReference type="Proteomes" id="UP000245423"/>
    </source>
</evidence>
<feature type="domain" description="N-acetyltransferase" evidence="4">
    <location>
        <begin position="1"/>
        <end position="136"/>
    </location>
</feature>
<dbReference type="InterPro" id="IPR013166">
    <property type="entry name" value="Citrate_lyase_ligase_C"/>
</dbReference>
<evidence type="ECO:0000259" key="4">
    <source>
        <dbReference type="PROSITE" id="PS51186"/>
    </source>
</evidence>
<dbReference type="EMBL" id="LT669839">
    <property type="protein sequence ID" value="SHD77537.1"/>
    <property type="molecule type" value="Genomic_DNA"/>
</dbReference>
<gene>
    <name evidence="5" type="ORF">CUESP1_2183</name>
</gene>
<comment type="function">
    <text evidence="3">Acetylation of prosthetic group (2-(5''-phosphoribosyl)-3'-dephosphocoenzyme-A) of the gamma subunit of citrate lyase.</text>
</comment>
<dbReference type="AlphaFoldDB" id="A0A1M4PPY0"/>
<dbReference type="GO" id="GO:0016829">
    <property type="term" value="F:lyase activity"/>
    <property type="evidence" value="ECO:0007669"/>
    <property type="project" value="UniProtKB-KW"/>
</dbReference>
<dbReference type="PANTHER" id="PTHR40599:SF1">
    <property type="entry name" value="[CITRATE [PRO-3S]-LYASE] LIGASE"/>
    <property type="match status" value="1"/>
</dbReference>
<keyword evidence="1 3" id="KW-0547">Nucleotide-binding</keyword>
<organism evidence="5 6">
    <name type="scientific">[Clostridium] ultunense Esp</name>
    <dbReference type="NCBI Taxonomy" id="1288971"/>
    <lineage>
        <taxon>Bacteria</taxon>
        <taxon>Bacillati</taxon>
        <taxon>Bacillota</taxon>
        <taxon>Tissierellia</taxon>
        <taxon>Tissierellales</taxon>
        <taxon>Tepidimicrobiaceae</taxon>
        <taxon>Schnuerera</taxon>
    </lineage>
</organism>
<dbReference type="SMART" id="SM00764">
    <property type="entry name" value="Citrate_ly_lig"/>
    <property type="match status" value="1"/>
</dbReference>
<dbReference type="PANTHER" id="PTHR40599">
    <property type="entry name" value="[CITRATE [PRO-3S]-LYASE] LIGASE"/>
    <property type="match status" value="1"/>
</dbReference>
<protein>
    <recommendedName>
        <fullName evidence="3">[Citrate [pro-3S]-lyase] ligase</fullName>
        <ecNumber evidence="3">6.2.1.22</ecNumber>
    </recommendedName>
</protein>